<feature type="region of interest" description="Disordered" evidence="6">
    <location>
        <begin position="337"/>
        <end position="419"/>
    </location>
</feature>
<dbReference type="InterPro" id="IPR008984">
    <property type="entry name" value="SMAD_FHA_dom_sf"/>
</dbReference>
<accession>A0AAW2HK10</accession>
<dbReference type="Gene3D" id="2.60.200.20">
    <property type="match status" value="1"/>
</dbReference>
<dbReference type="PANTHER" id="PTHR21315">
    <property type="entry name" value="APRATAXIN AND PNK-LIKE FACTOR-RELATED"/>
    <property type="match status" value="1"/>
</dbReference>
<reference evidence="9" key="1">
    <citation type="journal article" date="2024" name="Gigascience">
        <title>Chromosome-level genome of the poultry shaft louse Menopon gallinae provides insight into the host-switching and adaptive evolution of parasitic lice.</title>
        <authorList>
            <person name="Xu Y."/>
            <person name="Ma L."/>
            <person name="Liu S."/>
            <person name="Liang Y."/>
            <person name="Liu Q."/>
            <person name="He Z."/>
            <person name="Tian L."/>
            <person name="Duan Y."/>
            <person name="Cai W."/>
            <person name="Li H."/>
            <person name="Song F."/>
        </authorList>
    </citation>
    <scope>NUCLEOTIDE SEQUENCE</scope>
    <source>
        <strain evidence="9">Cailab_2023a</strain>
    </source>
</reference>
<dbReference type="EMBL" id="JARGDH010000004">
    <property type="protein sequence ID" value="KAL0270087.1"/>
    <property type="molecule type" value="Genomic_DNA"/>
</dbReference>
<evidence type="ECO:0000259" key="7">
    <source>
        <dbReference type="Pfam" id="PF10283"/>
    </source>
</evidence>
<name>A0AAW2HK10_9NEOP</name>
<evidence type="ECO:0000259" key="8">
    <source>
        <dbReference type="Pfam" id="PF17913"/>
    </source>
</evidence>
<feature type="domain" description="PNK FHA" evidence="8">
    <location>
        <begin position="10"/>
        <end position="63"/>
    </location>
</feature>
<evidence type="ECO:0000256" key="5">
    <source>
        <dbReference type="ARBA" id="ARBA00023242"/>
    </source>
</evidence>
<dbReference type="SUPFAM" id="SSF49879">
    <property type="entry name" value="SMAD/FHA domain"/>
    <property type="match status" value="1"/>
</dbReference>
<dbReference type="InterPro" id="IPR041388">
    <property type="entry name" value="FHA_2"/>
</dbReference>
<gene>
    <name evidence="9" type="ORF">PYX00_007609</name>
</gene>
<feature type="domain" description="PBZ-type" evidence="7">
    <location>
        <begin position="317"/>
        <end position="342"/>
    </location>
</feature>
<protein>
    <recommendedName>
        <fullName evidence="10">Aprataxin and PNK-like factor</fullName>
    </recommendedName>
</protein>
<keyword evidence="4" id="KW-0234">DNA repair</keyword>
<dbReference type="GO" id="GO:0005634">
    <property type="term" value="C:nucleus"/>
    <property type="evidence" value="ECO:0007669"/>
    <property type="project" value="UniProtKB-SubCell"/>
</dbReference>
<feature type="compositionally biased region" description="Basic and acidic residues" evidence="6">
    <location>
        <begin position="159"/>
        <end position="168"/>
    </location>
</feature>
<evidence type="ECO:0008006" key="10">
    <source>
        <dbReference type="Google" id="ProtNLM"/>
    </source>
</evidence>
<keyword evidence="2" id="KW-0227">DNA damage</keyword>
<comment type="subcellular location">
    <subcellularLocation>
        <location evidence="1">Nucleus</location>
    </subcellularLocation>
</comment>
<organism evidence="9">
    <name type="scientific">Menopon gallinae</name>
    <name type="common">poultry shaft louse</name>
    <dbReference type="NCBI Taxonomy" id="328185"/>
    <lineage>
        <taxon>Eukaryota</taxon>
        <taxon>Metazoa</taxon>
        <taxon>Ecdysozoa</taxon>
        <taxon>Arthropoda</taxon>
        <taxon>Hexapoda</taxon>
        <taxon>Insecta</taxon>
        <taxon>Pterygota</taxon>
        <taxon>Neoptera</taxon>
        <taxon>Paraneoptera</taxon>
        <taxon>Psocodea</taxon>
        <taxon>Troctomorpha</taxon>
        <taxon>Phthiraptera</taxon>
        <taxon>Amblycera</taxon>
        <taxon>Menoponidae</taxon>
        <taxon>Menopon</taxon>
    </lineage>
</organism>
<dbReference type="GO" id="GO:0006302">
    <property type="term" value="P:double-strand break repair"/>
    <property type="evidence" value="ECO:0007669"/>
    <property type="project" value="InterPro"/>
</dbReference>
<keyword evidence="5" id="KW-0539">Nucleus</keyword>
<evidence type="ECO:0000256" key="4">
    <source>
        <dbReference type="ARBA" id="ARBA00023204"/>
    </source>
</evidence>
<dbReference type="CDD" id="cd22671">
    <property type="entry name" value="FHA_APTX-like"/>
    <property type="match status" value="1"/>
</dbReference>
<evidence type="ECO:0000313" key="9">
    <source>
        <dbReference type="EMBL" id="KAL0270087.1"/>
    </source>
</evidence>
<dbReference type="GO" id="GO:0035861">
    <property type="term" value="C:site of double-strand break"/>
    <property type="evidence" value="ECO:0007669"/>
    <property type="project" value="TreeGrafter"/>
</dbReference>
<feature type="compositionally biased region" description="Polar residues" evidence="6">
    <location>
        <begin position="260"/>
        <end position="279"/>
    </location>
</feature>
<feature type="region of interest" description="Disordered" evidence="6">
    <location>
        <begin position="136"/>
        <end position="182"/>
    </location>
</feature>
<dbReference type="Pfam" id="PF10283">
    <property type="entry name" value="zf-CCHH"/>
    <property type="match status" value="2"/>
</dbReference>
<feature type="compositionally biased region" description="Acidic residues" evidence="6">
    <location>
        <begin position="369"/>
        <end position="386"/>
    </location>
</feature>
<feature type="domain" description="PBZ-type" evidence="7">
    <location>
        <begin position="283"/>
        <end position="308"/>
    </location>
</feature>
<dbReference type="GO" id="GO:0008408">
    <property type="term" value="F:3'-5' exonuclease activity"/>
    <property type="evidence" value="ECO:0007669"/>
    <property type="project" value="InterPro"/>
</dbReference>
<dbReference type="AlphaFoldDB" id="A0AAW2HK10"/>
<evidence type="ECO:0000256" key="1">
    <source>
        <dbReference type="ARBA" id="ARBA00004123"/>
    </source>
</evidence>
<evidence type="ECO:0000256" key="3">
    <source>
        <dbReference type="ARBA" id="ARBA00022801"/>
    </source>
</evidence>
<dbReference type="GO" id="GO:0003906">
    <property type="term" value="F:DNA-(apurinic or apyrimidinic site) endonuclease activity"/>
    <property type="evidence" value="ECO:0007669"/>
    <property type="project" value="InterPro"/>
</dbReference>
<dbReference type="InterPro" id="IPR039253">
    <property type="entry name" value="APLF"/>
</dbReference>
<evidence type="ECO:0000256" key="2">
    <source>
        <dbReference type="ARBA" id="ARBA00022763"/>
    </source>
</evidence>
<feature type="compositionally biased region" description="Polar residues" evidence="6">
    <location>
        <begin position="226"/>
        <end position="237"/>
    </location>
</feature>
<comment type="caution">
    <text evidence="9">The sequence shown here is derived from an EMBL/GenBank/DDBJ whole genome shotgun (WGS) entry which is preliminary data.</text>
</comment>
<feature type="region of interest" description="Disordered" evidence="6">
    <location>
        <begin position="226"/>
        <end position="282"/>
    </location>
</feature>
<proteinExistence type="predicted"/>
<sequence length="419" mass="47470">MKLTLVHFQTDEEINLDADNPVIIGRGELFGCSDKKVSRSHGQLQLTPDGRVHVIALHKNPCFVMKNGLPPVIQLKKDEEKFLHDGDYIGLLPDSFWYKIVLKRNDELSNNCNDLKPDSISSFLKNVDQVNDSKVSCKKSELRGGEPNVTPKASVKPSVTDKKSDSVDIQKPSSPLNPLTERLKALEPTRKLPLSEYQIEGIPDDINEIYKTDPVEVKLNNIENKYNSTSHSFTPQDDNIEEPKPSSSSTAEVKEESAAGCSNNTVDNNENGDYNNQADSQKRPICQYEEKCYRVNEQHKRDFSHPGDPDFVPYDERPICQYGAACYRKNRAHWVEYKHPKKKGPKKGDGKTGSPKRKKQKKQQTTYSSEEDDYDLEDPFIDDASSDDFVPSDWESDDAMADLTPESDSESVAKRRTRR</sequence>
<evidence type="ECO:0000256" key="6">
    <source>
        <dbReference type="SAM" id="MobiDB-lite"/>
    </source>
</evidence>
<feature type="compositionally biased region" description="Acidic residues" evidence="6">
    <location>
        <begin position="394"/>
        <end position="409"/>
    </location>
</feature>
<dbReference type="Pfam" id="PF17913">
    <property type="entry name" value="FHA_2"/>
    <property type="match status" value="1"/>
</dbReference>
<keyword evidence="3" id="KW-0378">Hydrolase</keyword>
<dbReference type="InterPro" id="IPR019406">
    <property type="entry name" value="APLF_PBZ"/>
</dbReference>
<dbReference type="PANTHER" id="PTHR21315:SF2">
    <property type="entry name" value="APRATAXIN AND PNK-LIKE FACTOR"/>
    <property type="match status" value="1"/>
</dbReference>